<organism evidence="3 4">
    <name type="scientific">Actinokineospora bangkokensis</name>
    <dbReference type="NCBI Taxonomy" id="1193682"/>
    <lineage>
        <taxon>Bacteria</taxon>
        <taxon>Bacillati</taxon>
        <taxon>Actinomycetota</taxon>
        <taxon>Actinomycetes</taxon>
        <taxon>Pseudonocardiales</taxon>
        <taxon>Pseudonocardiaceae</taxon>
        <taxon>Actinokineospora</taxon>
    </lineage>
</organism>
<dbReference type="SUPFAM" id="SSF56059">
    <property type="entry name" value="Glutathione synthetase ATP-binding domain-like"/>
    <property type="match status" value="1"/>
</dbReference>
<dbReference type="InterPro" id="IPR056855">
    <property type="entry name" value="ATP-grasp_IQCH"/>
</dbReference>
<sequence>MAAFQELQESLGAGAPEVVVVVPSLTLHSDELRKIPGAGHFEQRLLFTLQLLRTPGLHLHYVTSDRLPPAVVDYALGLVPALAGTDARDRLHLHDCGDDSPAPLTAKLLDRPDLLERLAAAVTDPATARLVVFTSTPLERELALRLGTPVQACDPDLAALGTKSGGRVLLRSAGVPVLDGVEGVSTEADLVRALAELKRRSPGLEKAVVKLNESFAGAGNAVFSYAGAPDDDPESWIARRLPVALTAPGDTWEGFRDKFTTMGGVVEAFLAGRSVRSPSAQLEIEPDGRVVVLSTHDQVLGGPCGQTFTGCAFPAQRAYRLRVQELGLRGGRALAAAGVRGHLSIDFVVDEDAPEGVYALEVNLRMGGATAPFLFTHGLLDGEYDTATGEYRTRDGAPRCYVTSDRVHDDAFRALIQADLVATAERRGLAYDPATALGCFFYALGALPEYGRLGVVAIGADPHDAQRRYDELVNALRQAATATRDPVATG</sequence>
<dbReference type="Pfam" id="PF24923">
    <property type="entry name" value="ATP-grasp_IQCH"/>
    <property type="match status" value="1"/>
</dbReference>
<keyword evidence="4" id="KW-1185">Reference proteome</keyword>
<dbReference type="InterPro" id="IPR038752">
    <property type="entry name" value="IQCH"/>
</dbReference>
<dbReference type="InterPro" id="IPR011761">
    <property type="entry name" value="ATP-grasp"/>
</dbReference>
<dbReference type="GO" id="GO:0005524">
    <property type="term" value="F:ATP binding"/>
    <property type="evidence" value="ECO:0007669"/>
    <property type="project" value="UniProtKB-UniRule"/>
</dbReference>
<name>A0A1Q9LSC9_9PSEU</name>
<dbReference type="AlphaFoldDB" id="A0A1Q9LSC9"/>
<dbReference type="PROSITE" id="PS50975">
    <property type="entry name" value="ATP_GRASP"/>
    <property type="match status" value="1"/>
</dbReference>
<keyword evidence="1" id="KW-0067">ATP-binding</keyword>
<dbReference type="STRING" id="1193682.BJP25_09435"/>
<evidence type="ECO:0000313" key="4">
    <source>
        <dbReference type="Proteomes" id="UP000186040"/>
    </source>
</evidence>
<keyword evidence="1" id="KW-0547">Nucleotide-binding</keyword>
<evidence type="ECO:0000256" key="1">
    <source>
        <dbReference type="PROSITE-ProRule" id="PRU00409"/>
    </source>
</evidence>
<evidence type="ECO:0000259" key="2">
    <source>
        <dbReference type="PROSITE" id="PS50975"/>
    </source>
</evidence>
<proteinExistence type="predicted"/>
<dbReference type="Gene3D" id="3.30.470.20">
    <property type="entry name" value="ATP-grasp fold, B domain"/>
    <property type="match status" value="1"/>
</dbReference>
<feature type="domain" description="ATP-grasp" evidence="2">
    <location>
        <begin position="167"/>
        <end position="395"/>
    </location>
</feature>
<dbReference type="GO" id="GO:0046872">
    <property type="term" value="F:metal ion binding"/>
    <property type="evidence" value="ECO:0007669"/>
    <property type="project" value="InterPro"/>
</dbReference>
<reference evidence="3 4" key="1">
    <citation type="submission" date="2016-10" db="EMBL/GenBank/DDBJ databases">
        <title>The Draft Genome Sequence of Actinokineospora bangkokensis 44EHWT reveals the biosynthetic pathway of antifungal compounds Thailandins with unusual extender unit butylmalonyl-CoA.</title>
        <authorList>
            <person name="Greule A."/>
            <person name="Intra B."/>
            <person name="Flemming S."/>
            <person name="Rommel M.G."/>
            <person name="Panbangred W."/>
            <person name="Bechthold A."/>
        </authorList>
    </citation>
    <scope>NUCLEOTIDE SEQUENCE [LARGE SCALE GENOMIC DNA]</scope>
    <source>
        <strain evidence="3 4">44EHW</strain>
    </source>
</reference>
<protein>
    <recommendedName>
        <fullName evidence="2">ATP-grasp domain-containing protein</fullName>
    </recommendedName>
</protein>
<gene>
    <name evidence="3" type="ORF">BJP25_09435</name>
</gene>
<dbReference type="InterPro" id="IPR041356">
    <property type="entry name" value="PGM1_C"/>
</dbReference>
<comment type="caution">
    <text evidence="3">The sequence shown here is derived from an EMBL/GenBank/DDBJ whole genome shotgun (WGS) entry which is preliminary data.</text>
</comment>
<dbReference type="Proteomes" id="UP000186040">
    <property type="component" value="Unassembled WGS sequence"/>
</dbReference>
<dbReference type="Pfam" id="PF18105">
    <property type="entry name" value="PGM1_C"/>
    <property type="match status" value="1"/>
</dbReference>
<dbReference type="PANTHER" id="PTHR14465:SF0">
    <property type="entry name" value="IQ DOMAIN-CONTAINING PROTEIN H"/>
    <property type="match status" value="1"/>
</dbReference>
<accession>A0A1Q9LSC9</accession>
<dbReference type="EMBL" id="MKQR01000006">
    <property type="protein sequence ID" value="OLR94901.1"/>
    <property type="molecule type" value="Genomic_DNA"/>
</dbReference>
<dbReference type="PANTHER" id="PTHR14465">
    <property type="entry name" value="IQ DOMAIN-CONTAINING PROTEIN H"/>
    <property type="match status" value="1"/>
</dbReference>
<evidence type="ECO:0000313" key="3">
    <source>
        <dbReference type="EMBL" id="OLR94901.1"/>
    </source>
</evidence>